<dbReference type="GO" id="GO:0005634">
    <property type="term" value="C:nucleus"/>
    <property type="evidence" value="ECO:0007669"/>
    <property type="project" value="TreeGrafter"/>
</dbReference>
<reference evidence="6" key="1">
    <citation type="journal article" date="2019" name="Nat. Commun.">
        <title>Genome-wide association mapping of date palm fruit traits.</title>
        <authorList>
            <person name="Hazzouri K.M."/>
            <person name="Gros-Balthazard M."/>
            <person name="Flowers J.M."/>
            <person name="Copetti D."/>
            <person name="Lemansour A."/>
            <person name="Lebrun M."/>
            <person name="Masmoudi K."/>
            <person name="Ferrand S."/>
            <person name="Dhar M.I."/>
            <person name="Fresquez Z.A."/>
            <person name="Rosas U."/>
            <person name="Zhang J."/>
            <person name="Talag J."/>
            <person name="Lee S."/>
            <person name="Kudrna D."/>
            <person name="Powell R.F."/>
            <person name="Leitch I.J."/>
            <person name="Krueger R.R."/>
            <person name="Wing R.A."/>
            <person name="Amiri K.M.A."/>
            <person name="Purugganan M.D."/>
        </authorList>
    </citation>
    <scope>NUCLEOTIDE SEQUENCE [LARGE SCALE GENOMIC DNA]</scope>
    <source>
        <strain evidence="6">cv. Khalas</strain>
    </source>
</reference>
<dbReference type="InterPro" id="IPR004827">
    <property type="entry name" value="bZIP"/>
</dbReference>
<dbReference type="AlphaFoldDB" id="A0A8B7BQX0"/>
<dbReference type="PANTHER" id="PTHR46391:SF20">
    <property type="entry name" value="BASIC LEUCINE ZIPPER 61"/>
    <property type="match status" value="1"/>
</dbReference>
<dbReference type="GO" id="GO:0045893">
    <property type="term" value="P:positive regulation of DNA-templated transcription"/>
    <property type="evidence" value="ECO:0007669"/>
    <property type="project" value="TreeGrafter"/>
</dbReference>
<feature type="region of interest" description="Disordered" evidence="4">
    <location>
        <begin position="50"/>
        <end position="76"/>
    </location>
</feature>
<feature type="region of interest" description="Disordered" evidence="4">
    <location>
        <begin position="100"/>
        <end position="155"/>
    </location>
</feature>
<feature type="compositionally biased region" description="Low complexity" evidence="4">
    <location>
        <begin position="135"/>
        <end position="149"/>
    </location>
</feature>
<dbReference type="InterPro" id="IPR052483">
    <property type="entry name" value="bZIP_transcription_regulators"/>
</dbReference>
<evidence type="ECO:0000313" key="6">
    <source>
        <dbReference type="Proteomes" id="UP000228380"/>
    </source>
</evidence>
<dbReference type="GeneID" id="103702629"/>
<evidence type="ECO:0000256" key="3">
    <source>
        <dbReference type="ARBA" id="ARBA00023242"/>
    </source>
</evidence>
<feature type="compositionally biased region" description="Low complexity" evidence="4">
    <location>
        <begin position="100"/>
        <end position="115"/>
    </location>
</feature>
<keyword evidence="6" id="KW-1185">Reference proteome</keyword>
<feature type="domain" description="BZIP" evidence="5">
    <location>
        <begin position="152"/>
        <end position="208"/>
    </location>
</feature>
<feature type="region of interest" description="Disordered" evidence="4">
    <location>
        <begin position="251"/>
        <end position="273"/>
    </location>
</feature>
<dbReference type="InterPro" id="IPR046347">
    <property type="entry name" value="bZIP_sf"/>
</dbReference>
<dbReference type="PANTHER" id="PTHR46391">
    <property type="entry name" value="BASIC LEUCINE ZIPPER 34"/>
    <property type="match status" value="1"/>
</dbReference>
<keyword evidence="1" id="KW-0805">Transcription regulation</keyword>
<protein>
    <submittedName>
        <fullName evidence="7">Basic leucine zipper 61-like</fullName>
    </submittedName>
</protein>
<dbReference type="GO" id="GO:0003677">
    <property type="term" value="F:DNA binding"/>
    <property type="evidence" value="ECO:0007669"/>
    <property type="project" value="TreeGrafter"/>
</dbReference>
<gene>
    <name evidence="7" type="primary">LOC103702629</name>
</gene>
<dbReference type="Gene3D" id="1.20.5.170">
    <property type="match status" value="1"/>
</dbReference>
<dbReference type="PROSITE" id="PS50217">
    <property type="entry name" value="BZIP"/>
    <property type="match status" value="1"/>
</dbReference>
<name>A0A8B7BQX0_PHODC</name>
<keyword evidence="2" id="KW-0804">Transcription</keyword>
<dbReference type="OrthoDB" id="1435597at2759"/>
<dbReference type="PROSITE" id="PS00036">
    <property type="entry name" value="BZIP_BASIC"/>
    <property type="match status" value="1"/>
</dbReference>
<dbReference type="Proteomes" id="UP000228380">
    <property type="component" value="Chromosome 9"/>
</dbReference>
<evidence type="ECO:0000256" key="2">
    <source>
        <dbReference type="ARBA" id="ARBA00023163"/>
    </source>
</evidence>
<keyword evidence="3" id="KW-0539">Nucleus</keyword>
<dbReference type="CDD" id="cd14703">
    <property type="entry name" value="bZIP_plant_RF2"/>
    <property type="match status" value="1"/>
</dbReference>
<sequence length="273" mass="29825">MAQLPPKIPTLSTNWPNFGYHKSPSMGTFVAAAAEPSCADEFLGFSAAKRGAHRRSVSDSVTFLEPPADGSIDESRAQDFDRLDDDQLLSIFSDDVPHFSVAPVSSSTPSTPSDRNSSEEKTGEEAQSACKVEPRATPAAAPQAAGPEPTADPRRVKRILANRQSAQRSRVRKLQYVSELERSVAALQTEVSALSPQVVFLDHQRSLLTVGNSHLKQRIAALAQDNIFKDAHQEALKKELERLRRVYHQQSLHKMSAPTSDPAIPADNRLLAP</sequence>
<reference evidence="7" key="2">
    <citation type="submission" date="2025-08" db="UniProtKB">
        <authorList>
            <consortium name="RefSeq"/>
        </authorList>
    </citation>
    <scope>IDENTIFICATION</scope>
    <source>
        <tissue evidence="7">Young leaves</tissue>
    </source>
</reference>
<dbReference type="Pfam" id="PF00170">
    <property type="entry name" value="bZIP_1"/>
    <property type="match status" value="1"/>
</dbReference>
<proteinExistence type="predicted"/>
<dbReference type="RefSeq" id="XP_008783396.1">
    <property type="nucleotide sequence ID" value="XM_008785174.4"/>
</dbReference>
<accession>A0A8B7BQX0</accession>
<dbReference type="FunFam" id="1.20.5.170:FF:000086">
    <property type="entry name" value="Transcription factor VIP1"/>
    <property type="match status" value="1"/>
</dbReference>
<dbReference type="SUPFAM" id="SSF57959">
    <property type="entry name" value="Leucine zipper domain"/>
    <property type="match status" value="1"/>
</dbReference>
<organism evidence="6 7">
    <name type="scientific">Phoenix dactylifera</name>
    <name type="common">Date palm</name>
    <dbReference type="NCBI Taxonomy" id="42345"/>
    <lineage>
        <taxon>Eukaryota</taxon>
        <taxon>Viridiplantae</taxon>
        <taxon>Streptophyta</taxon>
        <taxon>Embryophyta</taxon>
        <taxon>Tracheophyta</taxon>
        <taxon>Spermatophyta</taxon>
        <taxon>Magnoliopsida</taxon>
        <taxon>Liliopsida</taxon>
        <taxon>Arecaceae</taxon>
        <taxon>Coryphoideae</taxon>
        <taxon>Phoeniceae</taxon>
        <taxon>Phoenix</taxon>
    </lineage>
</organism>
<dbReference type="GO" id="GO:0003700">
    <property type="term" value="F:DNA-binding transcription factor activity"/>
    <property type="evidence" value="ECO:0007669"/>
    <property type="project" value="InterPro"/>
</dbReference>
<dbReference type="KEGG" id="pda:103702629"/>
<evidence type="ECO:0000256" key="1">
    <source>
        <dbReference type="ARBA" id="ARBA00023015"/>
    </source>
</evidence>
<evidence type="ECO:0000259" key="5">
    <source>
        <dbReference type="PROSITE" id="PS50217"/>
    </source>
</evidence>
<evidence type="ECO:0000313" key="7">
    <source>
        <dbReference type="RefSeq" id="XP_008783396.1"/>
    </source>
</evidence>
<dbReference type="InterPro" id="IPR044759">
    <property type="entry name" value="bZIP_RF2"/>
</dbReference>
<dbReference type="SMART" id="SM00338">
    <property type="entry name" value="BRLZ"/>
    <property type="match status" value="1"/>
</dbReference>
<evidence type="ECO:0000256" key="4">
    <source>
        <dbReference type="SAM" id="MobiDB-lite"/>
    </source>
</evidence>